<dbReference type="EMBL" id="AP018694">
    <property type="protein sequence ID" value="BBE18633.1"/>
    <property type="molecule type" value="Genomic_DNA"/>
</dbReference>
<keyword evidence="2" id="KW-1185">Reference proteome</keyword>
<accession>A0A5K7SAM3</accession>
<dbReference type="Proteomes" id="UP001193389">
    <property type="component" value="Chromosome"/>
</dbReference>
<dbReference type="KEGG" id="anf:AQPE_2796"/>
<protein>
    <submittedName>
        <fullName evidence="1">Uncharacterized protein</fullName>
    </submittedName>
</protein>
<sequence>MKIINDAKMAFFSIFEHKKGTPVFEINVANIDNFDAG</sequence>
<gene>
    <name evidence="1" type="ORF">AQPE_2796</name>
</gene>
<name>A0A5K7SAM3_9BACT</name>
<evidence type="ECO:0000313" key="2">
    <source>
        <dbReference type="Proteomes" id="UP001193389"/>
    </source>
</evidence>
<evidence type="ECO:0000313" key="1">
    <source>
        <dbReference type="EMBL" id="BBE18633.1"/>
    </source>
</evidence>
<proteinExistence type="predicted"/>
<organism evidence="1 2">
    <name type="scientific">Aquipluma nitroreducens</name>
    <dbReference type="NCBI Taxonomy" id="2010828"/>
    <lineage>
        <taxon>Bacteria</taxon>
        <taxon>Pseudomonadati</taxon>
        <taxon>Bacteroidota</taxon>
        <taxon>Bacteroidia</taxon>
        <taxon>Marinilabiliales</taxon>
        <taxon>Prolixibacteraceae</taxon>
        <taxon>Aquipluma</taxon>
    </lineage>
</organism>
<reference evidence="1" key="1">
    <citation type="journal article" date="2020" name="Int. J. Syst. Evol. Microbiol.">
        <title>Aquipluma nitroreducens gen. nov. sp. nov., a novel facultatively anaerobic bacterium isolated from a freshwater lake.</title>
        <authorList>
            <person name="Watanabe M."/>
            <person name="Kojima H."/>
            <person name="Fukui M."/>
        </authorList>
    </citation>
    <scope>NUCLEOTIDE SEQUENCE</scope>
    <source>
        <strain evidence="1">MeG22</strain>
    </source>
</reference>
<dbReference type="AlphaFoldDB" id="A0A5K7SAM3"/>